<dbReference type="EMBL" id="JBHSWH010000001">
    <property type="protein sequence ID" value="MFC6706162.1"/>
    <property type="molecule type" value="Genomic_DNA"/>
</dbReference>
<proteinExistence type="predicted"/>
<name>A0ABW2AGW8_9MICO</name>
<keyword evidence="2" id="KW-1185">Reference proteome</keyword>
<gene>
    <name evidence="1" type="ORF">ACFQDH_13065</name>
</gene>
<sequence length="106" mass="11342">MTSTDAAITVTVFPHWLNGLLLRPAARPVVQIDGADHVTRWGGAVTVAVPAGPHRIRAFVRYRGTHSDLGATQREVDVAAGDAWRFVAKHGLTNGSGLSFTQVDRA</sequence>
<dbReference type="Proteomes" id="UP001596298">
    <property type="component" value="Unassembled WGS sequence"/>
</dbReference>
<protein>
    <submittedName>
        <fullName evidence="1">Uncharacterized protein</fullName>
    </submittedName>
</protein>
<evidence type="ECO:0000313" key="2">
    <source>
        <dbReference type="Proteomes" id="UP001596298"/>
    </source>
</evidence>
<comment type="caution">
    <text evidence="1">The sequence shown here is derived from an EMBL/GenBank/DDBJ whole genome shotgun (WGS) entry which is preliminary data.</text>
</comment>
<organism evidence="1 2">
    <name type="scientific">Flexivirga alba</name>
    <dbReference type="NCBI Taxonomy" id="702742"/>
    <lineage>
        <taxon>Bacteria</taxon>
        <taxon>Bacillati</taxon>
        <taxon>Actinomycetota</taxon>
        <taxon>Actinomycetes</taxon>
        <taxon>Micrococcales</taxon>
        <taxon>Dermacoccaceae</taxon>
        <taxon>Flexivirga</taxon>
    </lineage>
</organism>
<evidence type="ECO:0000313" key="1">
    <source>
        <dbReference type="EMBL" id="MFC6706162.1"/>
    </source>
</evidence>
<accession>A0ABW2AGW8</accession>
<reference evidence="2" key="1">
    <citation type="journal article" date="2019" name="Int. J. Syst. Evol. Microbiol.">
        <title>The Global Catalogue of Microorganisms (GCM) 10K type strain sequencing project: providing services to taxonomists for standard genome sequencing and annotation.</title>
        <authorList>
            <consortium name="The Broad Institute Genomics Platform"/>
            <consortium name="The Broad Institute Genome Sequencing Center for Infectious Disease"/>
            <person name="Wu L."/>
            <person name="Ma J."/>
        </authorList>
    </citation>
    <scope>NUCLEOTIDE SEQUENCE [LARGE SCALE GENOMIC DNA]</scope>
    <source>
        <strain evidence="2">CCUG 58127</strain>
    </source>
</reference>
<dbReference type="RefSeq" id="WP_382401948.1">
    <property type="nucleotide sequence ID" value="NZ_JBHSWH010000001.1"/>
</dbReference>